<organism evidence="4 5">
    <name type="scientific">Colletotrichum higginsianum (strain IMI 349063)</name>
    <name type="common">Crucifer anthracnose fungus</name>
    <dbReference type="NCBI Taxonomy" id="759273"/>
    <lineage>
        <taxon>Eukaryota</taxon>
        <taxon>Fungi</taxon>
        <taxon>Dikarya</taxon>
        <taxon>Ascomycota</taxon>
        <taxon>Pezizomycotina</taxon>
        <taxon>Sordariomycetes</taxon>
        <taxon>Hypocreomycetidae</taxon>
        <taxon>Glomerellales</taxon>
        <taxon>Glomerellaceae</taxon>
        <taxon>Colletotrichum</taxon>
        <taxon>Colletotrichum destructivum species complex</taxon>
    </lineage>
</organism>
<comment type="caution">
    <text evidence="4">The sequence shown here is derived from an EMBL/GenBank/DDBJ whole genome shotgun (WGS) entry which is preliminary data.</text>
</comment>
<dbReference type="EMBL" id="LTAN01000002">
    <property type="protein sequence ID" value="OBR13068.1"/>
    <property type="molecule type" value="Genomic_DNA"/>
</dbReference>
<proteinExistence type="inferred from homology"/>
<dbReference type="PANTHER" id="PTHR23416">
    <property type="entry name" value="SIALIC ACID SYNTHASE-RELATED"/>
    <property type="match status" value="1"/>
</dbReference>
<dbReference type="GO" id="GO:0008374">
    <property type="term" value="F:O-acyltransferase activity"/>
    <property type="evidence" value="ECO:0007669"/>
    <property type="project" value="TreeGrafter"/>
</dbReference>
<evidence type="ECO:0000256" key="2">
    <source>
        <dbReference type="ARBA" id="ARBA00022679"/>
    </source>
</evidence>
<dbReference type="InterPro" id="IPR051159">
    <property type="entry name" value="Hexapeptide_acetyltransf"/>
</dbReference>
<dbReference type="SMART" id="SM01266">
    <property type="entry name" value="Mac"/>
    <property type="match status" value="1"/>
</dbReference>
<feature type="domain" description="Maltose/galactoside acetyltransferase" evidence="3">
    <location>
        <begin position="12"/>
        <end position="60"/>
    </location>
</feature>
<dbReference type="GO" id="GO:0016407">
    <property type="term" value="F:acetyltransferase activity"/>
    <property type="evidence" value="ECO:0007669"/>
    <property type="project" value="InterPro"/>
</dbReference>
<dbReference type="GeneID" id="28860876"/>
<dbReference type="CDD" id="cd03357">
    <property type="entry name" value="LbH_MAT_GAT"/>
    <property type="match status" value="1"/>
</dbReference>
<dbReference type="InterPro" id="IPR001451">
    <property type="entry name" value="Hexapep"/>
</dbReference>
<gene>
    <name evidence="4" type="ORF">CH63R_01794</name>
</gene>
<dbReference type="AlphaFoldDB" id="A0A1B7YMD3"/>
<keyword evidence="5" id="KW-1185">Reference proteome</keyword>
<dbReference type="Pfam" id="PF14602">
    <property type="entry name" value="Hexapep_2"/>
    <property type="match status" value="1"/>
</dbReference>
<name>A0A1B7YMD3_COLHI</name>
<evidence type="ECO:0000259" key="3">
    <source>
        <dbReference type="SMART" id="SM01266"/>
    </source>
</evidence>
<evidence type="ECO:0000256" key="1">
    <source>
        <dbReference type="ARBA" id="ARBA00007274"/>
    </source>
</evidence>
<evidence type="ECO:0000313" key="5">
    <source>
        <dbReference type="Proteomes" id="UP000092177"/>
    </source>
</evidence>
<evidence type="ECO:0000313" key="4">
    <source>
        <dbReference type="EMBL" id="OBR13068.1"/>
    </source>
</evidence>
<dbReference type="OrthoDB" id="25818at2759"/>
<dbReference type="RefSeq" id="XP_018161585.1">
    <property type="nucleotide sequence ID" value="XM_018296769.1"/>
</dbReference>
<dbReference type="PANTHER" id="PTHR23416:SF54">
    <property type="entry name" value="ACETYLTRANSFERASE, CYSE_LACA_LPXA_NODL FAMILY (AFU_ORTHOLOGUE AFUA_2G08430)-RELATED"/>
    <property type="match status" value="1"/>
</dbReference>
<dbReference type="SUPFAM" id="SSF51161">
    <property type="entry name" value="Trimeric LpxA-like enzymes"/>
    <property type="match status" value="1"/>
</dbReference>
<dbReference type="Proteomes" id="UP000092177">
    <property type="component" value="Chromosome 2"/>
</dbReference>
<dbReference type="InterPro" id="IPR024688">
    <property type="entry name" value="Mac_dom"/>
</dbReference>
<protein>
    <submittedName>
        <fullName evidence="4">Galactoside O-acetyltransferase</fullName>
    </submittedName>
</protein>
<dbReference type="InterPro" id="IPR011004">
    <property type="entry name" value="Trimer_LpxA-like_sf"/>
</dbReference>
<sequence length="243" mass="26437">MTGHELDLEQNRARMAAGELYYAFTPDLNADRRRCSAACERFNRAGGDVSRRALALLVKEYVSYPKIPTRLVEERDPGARMANHNCVLSILKDDRALPDPAPTPHEDEKSLADEPWIDGPVKMDYGYNVKLGKNVYINFNSVWIDTCTIEVGDRTLIGPNCSFYSAAHPLDPVLRNGTAGPEYGKPIKIGADCWFGGSCIVLPGVTIGQGVTIGAGSVVTKDVPDFVAIAGNPARVIKDVPHP</sequence>
<keyword evidence="2 4" id="KW-0808">Transferase</keyword>
<dbReference type="Gene3D" id="2.160.10.10">
    <property type="entry name" value="Hexapeptide repeat proteins"/>
    <property type="match status" value="1"/>
</dbReference>
<accession>A0A1B7YMD3</accession>
<reference evidence="5" key="1">
    <citation type="journal article" date="2017" name="BMC Genomics">
        <title>Gapless genome assembly of Colletotrichum higginsianum reveals chromosome structure and association of transposable elements with secondary metabolite gene clusters.</title>
        <authorList>
            <person name="Dallery J.-F."/>
            <person name="Lapalu N."/>
            <person name="Zampounis A."/>
            <person name="Pigne S."/>
            <person name="Luyten I."/>
            <person name="Amselem J."/>
            <person name="Wittenberg A.H.J."/>
            <person name="Zhou S."/>
            <person name="de Queiroz M.V."/>
            <person name="Robin G.P."/>
            <person name="Auger A."/>
            <person name="Hainaut M."/>
            <person name="Henrissat B."/>
            <person name="Kim K.-T."/>
            <person name="Lee Y.-H."/>
            <person name="Lespinet O."/>
            <person name="Schwartz D.C."/>
            <person name="Thon M.R."/>
            <person name="O'Connell R.J."/>
        </authorList>
    </citation>
    <scope>NUCLEOTIDE SEQUENCE [LARGE SCALE GENOMIC DNA]</scope>
    <source>
        <strain evidence="5">IMI 349063</strain>
    </source>
</reference>
<dbReference type="Pfam" id="PF12464">
    <property type="entry name" value="Mac"/>
    <property type="match status" value="1"/>
</dbReference>
<dbReference type="KEGG" id="chig:CH63R_01794"/>
<dbReference type="VEuPathDB" id="FungiDB:CH63R_01794"/>
<comment type="similarity">
    <text evidence="1">Belongs to the transferase hexapeptide repeat family.</text>
</comment>